<feature type="region of interest" description="Disordered" evidence="10">
    <location>
        <begin position="414"/>
        <end position="437"/>
    </location>
</feature>
<dbReference type="Proteomes" id="UP000078561">
    <property type="component" value="Unassembled WGS sequence"/>
</dbReference>
<evidence type="ECO:0000256" key="5">
    <source>
        <dbReference type="ARBA" id="ARBA00022750"/>
    </source>
</evidence>
<feature type="domain" description="CCHC-type" evidence="11">
    <location>
        <begin position="244"/>
        <end position="259"/>
    </location>
</feature>
<evidence type="ECO:0000313" key="13">
    <source>
        <dbReference type="EMBL" id="SAM00707.1"/>
    </source>
</evidence>
<evidence type="ECO:0000256" key="2">
    <source>
        <dbReference type="ARBA" id="ARBA00022679"/>
    </source>
</evidence>
<dbReference type="FunFam" id="3.10.20.370:FF:000001">
    <property type="entry name" value="Retrovirus-related Pol polyprotein from transposon 17.6-like protein"/>
    <property type="match status" value="1"/>
</dbReference>
<dbReference type="Pfam" id="PF00078">
    <property type="entry name" value="RVT_1"/>
    <property type="match status" value="1"/>
</dbReference>
<sequence>MSTSPTPTSESFKTKFIGDPVPFSGGTEENAIAWFRIMDRIRRGAALTDMEALLMVGSHMRGVAETWFAVHEDKLTKWCDFKTLFMIKFCNGSDDMVSWETIMATKQGPGVTVEEVAARLKHLFAMVQVNNTSLMVRTFLKAIDPDIALCVEREGLPKTFDAVVTRAATIDRVNRRYGVYSDTASVSTQFYSSPSINNATSTQETIDELVKKVNELTTVVATLKAPKDSNSKAKKSPCPPVITCFGCGESGHVKTACPNPKSQDEGQSGKGLELNVVKTLGDDDLMEVYAAQKRGRSDLSMVDSNNGAPPPKRTVIGDPTVAPMVKSKTKRSPPRRLPVHVPPLNIWQAFKETKAPLSMADWLSIDKNAYKDVRDGLRYLHGRTVKSGGATPMVVGNAAVMDDDSDVEDDVLVGSTGAVDGDGAPGYDSDSDDSWLSDGEVDRGIAEDGYETDDTEYFYPYDYDKMRSSKPFCAPIVIGSTVVNAVFDSGASVSVIGSDLAQKLGLVPNGDSLTLTSFDNQVRHPCPITVSVPIRVAGKLRPEHMCIKTNGQKNLCLLGMTWFTTYGIKQDLKERVLVIPTKNNTESVELYGDYLSPTSGAGGSTLATSAVLAVNVRVDQNLESYEEVVVQSDGPESVVPPELAQLVQDFDHCFVETSGLGKVKGVSHEIPLVPGATPIRSKPFRLTWEEEQVLQEEIKNMLDLGLIRPSDGLWTSPVFFVKKRGGDLRMVIDYRRLNTLTLKDAYPLPLIDDLLNSFGGAKVFSTLDAASGFWQIPMNDDSVAKTGFVTKNGTYEFLTMPFGLTSAPSTFQRVMSNLLRDFLGVFVYVFIDDVIIFSDSMADHQSHLAKVFQVCNDANLRLKKSKCHFGCQQVEYLGHVVAGAGLSPCSRNVDKLLQMAIPRSVADVRSFLGTAGYYRRFIPQFAECSLPLFNLLKKDQEFVWTKACDKAVAKLKRCLVSPPLLAYPDPMQVQVLTTDASGKGLGAILSQHPVDKPKEETVIAYASRTLRGPETRYSATHMEALGVVWGVNHFRHYLSGRHFKLCTDHSALTFIFKPSSSNPKVLRWSATLMEYDFEIVYRRGSDNPADGLSRLLEQPA</sequence>
<dbReference type="InterPro" id="IPR041373">
    <property type="entry name" value="RT_RNaseH"/>
</dbReference>
<dbReference type="GO" id="GO:0004190">
    <property type="term" value="F:aspartic-type endopeptidase activity"/>
    <property type="evidence" value="ECO:0007669"/>
    <property type="project" value="UniProtKB-KW"/>
</dbReference>
<evidence type="ECO:0000256" key="8">
    <source>
        <dbReference type="ARBA" id="ARBA00022918"/>
    </source>
</evidence>
<dbReference type="PROSITE" id="PS50878">
    <property type="entry name" value="RT_POL"/>
    <property type="match status" value="1"/>
</dbReference>
<reference evidence="13" key="1">
    <citation type="submission" date="2016-04" db="EMBL/GenBank/DDBJ databases">
        <authorList>
            <person name="Evans L.H."/>
            <person name="Alamgir A."/>
            <person name="Owens N."/>
            <person name="Weber N.D."/>
            <person name="Virtaneva K."/>
            <person name="Barbian K."/>
            <person name="Babar A."/>
            <person name="Rosenke K."/>
        </authorList>
    </citation>
    <scope>NUCLEOTIDE SEQUENCE [LARGE SCALE GENOMIC DNA]</scope>
    <source>
        <strain evidence="13">CBS 101.48</strain>
    </source>
</reference>
<dbReference type="Pfam" id="PF13650">
    <property type="entry name" value="Asp_protease_2"/>
    <property type="match status" value="1"/>
</dbReference>
<dbReference type="InterPro" id="IPR021109">
    <property type="entry name" value="Peptidase_aspartic_dom_sf"/>
</dbReference>
<evidence type="ECO:0000256" key="1">
    <source>
        <dbReference type="ARBA" id="ARBA00012493"/>
    </source>
</evidence>
<dbReference type="FunFam" id="3.30.70.270:FF:000020">
    <property type="entry name" value="Transposon Tf2-6 polyprotein-like Protein"/>
    <property type="match status" value="1"/>
</dbReference>
<dbReference type="CDD" id="cd00303">
    <property type="entry name" value="retropepsin_like"/>
    <property type="match status" value="1"/>
</dbReference>
<dbReference type="InterPro" id="IPR001878">
    <property type="entry name" value="Znf_CCHC"/>
</dbReference>
<keyword evidence="7" id="KW-0378">Hydrolase</keyword>
<dbReference type="PROSITE" id="PS00141">
    <property type="entry name" value="ASP_PROTEASE"/>
    <property type="match status" value="1"/>
</dbReference>
<keyword evidence="4" id="KW-0540">Nuclease</keyword>
<dbReference type="SUPFAM" id="SSF57756">
    <property type="entry name" value="Retrovirus zinc finger-like domains"/>
    <property type="match status" value="1"/>
</dbReference>
<keyword evidence="5" id="KW-0064">Aspartyl protease</keyword>
<organism evidence="13">
    <name type="scientific">Absidia glauca</name>
    <name type="common">Pin mould</name>
    <dbReference type="NCBI Taxonomy" id="4829"/>
    <lineage>
        <taxon>Eukaryota</taxon>
        <taxon>Fungi</taxon>
        <taxon>Fungi incertae sedis</taxon>
        <taxon>Mucoromycota</taxon>
        <taxon>Mucoromycotina</taxon>
        <taxon>Mucoromycetes</taxon>
        <taxon>Mucorales</taxon>
        <taxon>Cunninghamellaceae</taxon>
        <taxon>Absidia</taxon>
    </lineage>
</organism>
<dbReference type="InterPro" id="IPR036875">
    <property type="entry name" value="Znf_CCHC_sf"/>
</dbReference>
<name>A0A168NKE4_ABSGL</name>
<dbReference type="SUPFAM" id="SSF56672">
    <property type="entry name" value="DNA/RNA polymerases"/>
    <property type="match status" value="1"/>
</dbReference>
<dbReference type="OrthoDB" id="5920460at2759"/>
<dbReference type="Gene3D" id="3.10.10.10">
    <property type="entry name" value="HIV Type 1 Reverse Transcriptase, subunit A, domain 1"/>
    <property type="match status" value="1"/>
</dbReference>
<dbReference type="Gene3D" id="3.30.70.270">
    <property type="match status" value="2"/>
</dbReference>
<dbReference type="GO" id="GO:0004519">
    <property type="term" value="F:endonuclease activity"/>
    <property type="evidence" value="ECO:0007669"/>
    <property type="project" value="UniProtKB-KW"/>
</dbReference>
<keyword evidence="14" id="KW-1185">Reference proteome</keyword>
<dbReference type="InterPro" id="IPR043502">
    <property type="entry name" value="DNA/RNA_pol_sf"/>
</dbReference>
<dbReference type="InterPro" id="IPR043128">
    <property type="entry name" value="Rev_trsase/Diguanyl_cyclase"/>
</dbReference>
<dbReference type="PROSITE" id="PS50158">
    <property type="entry name" value="ZF_CCHC"/>
    <property type="match status" value="1"/>
</dbReference>
<evidence type="ECO:0000256" key="9">
    <source>
        <dbReference type="PROSITE-ProRule" id="PRU00047"/>
    </source>
</evidence>
<dbReference type="PANTHER" id="PTHR37984:SF5">
    <property type="entry name" value="PROTEIN NYNRIN-LIKE"/>
    <property type="match status" value="1"/>
</dbReference>
<dbReference type="EMBL" id="LT553403">
    <property type="protein sequence ID" value="SAM00707.1"/>
    <property type="molecule type" value="Genomic_DNA"/>
</dbReference>
<dbReference type="GO" id="GO:0003676">
    <property type="term" value="F:nucleic acid binding"/>
    <property type="evidence" value="ECO:0007669"/>
    <property type="project" value="InterPro"/>
</dbReference>
<dbReference type="GO" id="GO:0003964">
    <property type="term" value="F:RNA-directed DNA polymerase activity"/>
    <property type="evidence" value="ECO:0007669"/>
    <property type="project" value="UniProtKB-KW"/>
</dbReference>
<dbReference type="EC" id="2.7.7.49" evidence="1"/>
<feature type="domain" description="Reverse transcriptase" evidence="12">
    <location>
        <begin position="702"/>
        <end position="881"/>
    </location>
</feature>
<dbReference type="AlphaFoldDB" id="A0A168NKE4"/>
<evidence type="ECO:0000256" key="7">
    <source>
        <dbReference type="ARBA" id="ARBA00022801"/>
    </source>
</evidence>
<dbReference type="CDD" id="cd01647">
    <property type="entry name" value="RT_LTR"/>
    <property type="match status" value="1"/>
</dbReference>
<keyword evidence="5" id="KW-0645">Protease</keyword>
<keyword evidence="9" id="KW-0479">Metal-binding</keyword>
<keyword evidence="9" id="KW-0862">Zinc</keyword>
<dbReference type="GO" id="GO:0006508">
    <property type="term" value="P:proteolysis"/>
    <property type="evidence" value="ECO:0007669"/>
    <property type="project" value="InterPro"/>
</dbReference>
<keyword evidence="3" id="KW-0548">Nucleotidyltransferase</keyword>
<dbReference type="InterPro" id="IPR001969">
    <property type="entry name" value="Aspartic_peptidase_AS"/>
</dbReference>
<evidence type="ECO:0000259" key="12">
    <source>
        <dbReference type="PROSITE" id="PS50878"/>
    </source>
</evidence>
<evidence type="ECO:0000259" key="11">
    <source>
        <dbReference type="PROSITE" id="PS50158"/>
    </source>
</evidence>
<evidence type="ECO:0000256" key="10">
    <source>
        <dbReference type="SAM" id="MobiDB-lite"/>
    </source>
</evidence>
<evidence type="ECO:0000256" key="6">
    <source>
        <dbReference type="ARBA" id="ARBA00022759"/>
    </source>
</evidence>
<dbReference type="CDD" id="cd09274">
    <property type="entry name" value="RNase_HI_RT_Ty3"/>
    <property type="match status" value="1"/>
</dbReference>
<evidence type="ECO:0000313" key="14">
    <source>
        <dbReference type="Proteomes" id="UP000078561"/>
    </source>
</evidence>
<protein>
    <recommendedName>
        <fullName evidence="1">RNA-directed DNA polymerase</fullName>
        <ecNumber evidence="1">2.7.7.49</ecNumber>
    </recommendedName>
</protein>
<keyword evidence="2" id="KW-0808">Transferase</keyword>
<dbReference type="STRING" id="4829.A0A168NKE4"/>
<keyword evidence="6" id="KW-0255">Endonuclease</keyword>
<dbReference type="OMA" id="YSATHME"/>
<dbReference type="InterPro" id="IPR050951">
    <property type="entry name" value="Retrovirus_Pol_polyprotein"/>
</dbReference>
<dbReference type="InParanoid" id="A0A168NKE4"/>
<feature type="region of interest" description="Disordered" evidence="10">
    <location>
        <begin position="299"/>
        <end position="319"/>
    </location>
</feature>
<gene>
    <name evidence="13" type="primary">ABSGL_06429.1 scaffold 8341</name>
</gene>
<keyword evidence="9" id="KW-0863">Zinc-finger</keyword>
<dbReference type="GO" id="GO:0008270">
    <property type="term" value="F:zinc ion binding"/>
    <property type="evidence" value="ECO:0007669"/>
    <property type="project" value="UniProtKB-KW"/>
</dbReference>
<dbReference type="InterPro" id="IPR000477">
    <property type="entry name" value="RT_dom"/>
</dbReference>
<keyword evidence="8" id="KW-0695">RNA-directed DNA polymerase</keyword>
<accession>A0A168NKE4</accession>
<evidence type="ECO:0000256" key="3">
    <source>
        <dbReference type="ARBA" id="ARBA00022695"/>
    </source>
</evidence>
<dbReference type="Gene3D" id="2.40.70.10">
    <property type="entry name" value="Acid Proteases"/>
    <property type="match status" value="1"/>
</dbReference>
<dbReference type="Pfam" id="PF17917">
    <property type="entry name" value="RT_RNaseH"/>
    <property type="match status" value="1"/>
</dbReference>
<dbReference type="PANTHER" id="PTHR37984">
    <property type="entry name" value="PROTEIN CBG26694"/>
    <property type="match status" value="1"/>
</dbReference>
<proteinExistence type="predicted"/>
<dbReference type="SMART" id="SM00343">
    <property type="entry name" value="ZnF_C2HC"/>
    <property type="match status" value="1"/>
</dbReference>
<dbReference type="SUPFAM" id="SSF50630">
    <property type="entry name" value="Acid proteases"/>
    <property type="match status" value="1"/>
</dbReference>
<evidence type="ECO:0000256" key="4">
    <source>
        <dbReference type="ARBA" id="ARBA00022722"/>
    </source>
</evidence>